<evidence type="ECO:0008006" key="5">
    <source>
        <dbReference type="Google" id="ProtNLM"/>
    </source>
</evidence>
<gene>
    <name evidence="3" type="ORF">H9645_04655</name>
</gene>
<dbReference type="PANTHER" id="PTHR34982">
    <property type="entry name" value="YOP PROTEINS TRANSLOCATION PROTEIN L"/>
    <property type="match status" value="1"/>
</dbReference>
<dbReference type="InterPro" id="IPR051472">
    <property type="entry name" value="T3SS_Stator/FliH"/>
</dbReference>
<keyword evidence="1" id="KW-0813">Transport</keyword>
<reference evidence="3 4" key="1">
    <citation type="submission" date="2020-08" db="EMBL/GenBank/DDBJ databases">
        <title>A Genomic Blueprint of the Chicken Gut Microbiome.</title>
        <authorList>
            <person name="Gilroy R."/>
            <person name="Ravi A."/>
            <person name="Getino M."/>
            <person name="Pursley I."/>
            <person name="Horton D.L."/>
            <person name="Alikhan N.-F."/>
            <person name="Baker D."/>
            <person name="Gharbi K."/>
            <person name="Hall N."/>
            <person name="Watson M."/>
            <person name="Adriaenssens E.M."/>
            <person name="Foster-Nyarko E."/>
            <person name="Jarju S."/>
            <person name="Secka A."/>
            <person name="Antonio M."/>
            <person name="Oren A."/>
            <person name="Chaudhuri R."/>
            <person name="La Ragione R.M."/>
            <person name="Hildebrand F."/>
            <person name="Pallen M.J."/>
        </authorList>
    </citation>
    <scope>NUCLEOTIDE SEQUENCE [LARGE SCALE GENOMIC DNA]</scope>
    <source>
        <strain evidence="3 4">Sa2BVA3</strain>
    </source>
</reference>
<dbReference type="EMBL" id="JACSQJ010000002">
    <property type="protein sequence ID" value="MBD7987313.1"/>
    <property type="molecule type" value="Genomic_DNA"/>
</dbReference>
<protein>
    <recommendedName>
        <fullName evidence="5">Flagellar assembly protein FliH/Type III secretion system HrpE domain-containing protein</fullName>
    </recommendedName>
</protein>
<name>A0ABR8UHQ3_9GAMM</name>
<dbReference type="PANTHER" id="PTHR34982:SF1">
    <property type="entry name" value="FLAGELLAR ASSEMBLY PROTEIN FLIH"/>
    <property type="match status" value="1"/>
</dbReference>
<evidence type="ECO:0000313" key="4">
    <source>
        <dbReference type="Proteomes" id="UP000647183"/>
    </source>
</evidence>
<dbReference type="Proteomes" id="UP000647183">
    <property type="component" value="Unassembled WGS sequence"/>
</dbReference>
<accession>A0ABR8UHQ3</accession>
<comment type="caution">
    <text evidence="3">The sequence shown here is derived from an EMBL/GenBank/DDBJ whole genome shotgun (WGS) entry which is preliminary data.</text>
</comment>
<evidence type="ECO:0000256" key="2">
    <source>
        <dbReference type="ARBA" id="ARBA00022927"/>
    </source>
</evidence>
<proteinExistence type="predicted"/>
<sequence length="228" mass="23832">MNAETRSDASSTRPAAAPSGGVAVFEQRRFSRSLGASVVPALAWAKLGELDALLERVNGLYEEAVAELARAREQGHAQGFAEGIAAAELQMTEQLAALNERRARVLGEASGRVTELACAIVDRIAPGFDARSVVPPLVMRAVEAAQAEQFLLIRVHPSVRDSVSAGLGAVRQAHPAVGVIELVDDPSLEPTSCVVVSEAGEVRAGVAQQIEAIRTALAGSTAHAERQA</sequence>
<evidence type="ECO:0000256" key="1">
    <source>
        <dbReference type="ARBA" id="ARBA00022448"/>
    </source>
</evidence>
<keyword evidence="2" id="KW-0653">Protein transport</keyword>
<dbReference type="Pfam" id="PF06635">
    <property type="entry name" value="T3SS_SCTL"/>
    <property type="match status" value="1"/>
</dbReference>
<organism evidence="3 4">
    <name type="scientific">Luteimonas colneyensis</name>
    <dbReference type="NCBI Taxonomy" id="2762230"/>
    <lineage>
        <taxon>Bacteria</taxon>
        <taxon>Pseudomonadati</taxon>
        <taxon>Pseudomonadota</taxon>
        <taxon>Gammaproteobacteria</taxon>
        <taxon>Lysobacterales</taxon>
        <taxon>Lysobacteraceae</taxon>
        <taxon>Luteimonas</taxon>
    </lineage>
</organism>
<evidence type="ECO:0000313" key="3">
    <source>
        <dbReference type="EMBL" id="MBD7987313.1"/>
    </source>
</evidence>
<dbReference type="InterPro" id="IPR010586">
    <property type="entry name" value="T3SS_stator_protein"/>
</dbReference>
<keyword evidence="4" id="KW-1185">Reference proteome</keyword>